<keyword evidence="2" id="KW-1185">Reference proteome</keyword>
<name>A0ACC1KYH1_9FUNG</name>
<evidence type="ECO:0000313" key="2">
    <source>
        <dbReference type="Proteomes" id="UP001140096"/>
    </source>
</evidence>
<gene>
    <name evidence="1" type="ORF">H4S07_005962</name>
</gene>
<evidence type="ECO:0000313" key="1">
    <source>
        <dbReference type="EMBL" id="KAJ2797375.1"/>
    </source>
</evidence>
<feature type="non-terminal residue" evidence="1">
    <location>
        <position position="1"/>
    </location>
</feature>
<protein>
    <submittedName>
        <fullName evidence="1">Uncharacterized protein</fullName>
    </submittedName>
</protein>
<reference evidence="1" key="1">
    <citation type="submission" date="2022-07" db="EMBL/GenBank/DDBJ databases">
        <title>Phylogenomic reconstructions and comparative analyses of Kickxellomycotina fungi.</title>
        <authorList>
            <person name="Reynolds N.K."/>
            <person name="Stajich J.E."/>
            <person name="Barry K."/>
            <person name="Grigoriev I.V."/>
            <person name="Crous P."/>
            <person name="Smith M.E."/>
        </authorList>
    </citation>
    <scope>NUCLEOTIDE SEQUENCE</scope>
    <source>
        <strain evidence="1">CBS 102833</strain>
    </source>
</reference>
<organism evidence="1 2">
    <name type="scientific">Coemansia furcata</name>
    <dbReference type="NCBI Taxonomy" id="417177"/>
    <lineage>
        <taxon>Eukaryota</taxon>
        <taxon>Fungi</taxon>
        <taxon>Fungi incertae sedis</taxon>
        <taxon>Zoopagomycota</taxon>
        <taxon>Kickxellomycotina</taxon>
        <taxon>Kickxellomycetes</taxon>
        <taxon>Kickxellales</taxon>
        <taxon>Kickxellaceae</taxon>
        <taxon>Coemansia</taxon>
    </lineage>
</organism>
<proteinExistence type="predicted"/>
<dbReference type="EMBL" id="JANBUP010003242">
    <property type="protein sequence ID" value="KAJ2797375.1"/>
    <property type="molecule type" value="Genomic_DNA"/>
</dbReference>
<accession>A0ACC1KYH1</accession>
<dbReference type="Proteomes" id="UP001140096">
    <property type="component" value="Unassembled WGS sequence"/>
</dbReference>
<sequence>QDEDVEMKSVSDEGSVHSDGSDSDDDQEDELVDTLEMVVFRPCKANTEVFNTYGEHGSAYLLHRYGFCDTKNPFDSVTLSTENVMQAFTVSVSEQRAKEVSAVISRFEDLFESRHRACGQDEDDEEEEVHGHDHDHEEDSDDEDSGEEMEEDQEDQADDGNAPMFSIDAPGHPDLNLAALLVLGLADEAVFAKASQSEQVFRHYFPVIRRFWAMFQDELDNDTPVPAAFRKANQDGAVKKSSIGMVSNVVYRLAEARLQLLVDDSVLGEKPTADSEPLMASRWENAKILRSNERKTLSQCIKTYKKIATKLS</sequence>
<comment type="caution">
    <text evidence="1">The sequence shown here is derived from an EMBL/GenBank/DDBJ whole genome shotgun (WGS) entry which is preliminary data.</text>
</comment>